<dbReference type="HAMAP" id="MF_00605">
    <property type="entry name" value="TrmD"/>
    <property type="match status" value="1"/>
</dbReference>
<dbReference type="Proteomes" id="UP001241537">
    <property type="component" value="Unassembled WGS sequence"/>
</dbReference>
<protein>
    <recommendedName>
        <fullName evidence="6 15">tRNA (guanine-N(1)-)-methyltransferase</fullName>
        <ecNumber evidence="5 15">2.1.1.228</ecNumber>
    </recommendedName>
    <alternativeName>
        <fullName evidence="12 15">M1G-methyltransferase</fullName>
    </alternativeName>
    <alternativeName>
        <fullName evidence="13 15">tRNA [GM37] methyltransferase</fullName>
    </alternativeName>
</protein>
<dbReference type="GO" id="GO:0005829">
    <property type="term" value="C:cytosol"/>
    <property type="evidence" value="ECO:0007669"/>
    <property type="project" value="TreeGrafter"/>
</dbReference>
<comment type="catalytic activity">
    <reaction evidence="14 15 17">
        <text>guanosine(37) in tRNA + S-adenosyl-L-methionine = N(1)-methylguanosine(37) in tRNA + S-adenosyl-L-homocysteine + H(+)</text>
        <dbReference type="Rhea" id="RHEA:36899"/>
        <dbReference type="Rhea" id="RHEA-COMP:10145"/>
        <dbReference type="Rhea" id="RHEA-COMP:10147"/>
        <dbReference type="ChEBI" id="CHEBI:15378"/>
        <dbReference type="ChEBI" id="CHEBI:57856"/>
        <dbReference type="ChEBI" id="CHEBI:59789"/>
        <dbReference type="ChEBI" id="CHEBI:73542"/>
        <dbReference type="ChEBI" id="CHEBI:74269"/>
        <dbReference type="EC" id="2.1.1.228"/>
    </reaction>
</comment>
<comment type="subcellular location">
    <subcellularLocation>
        <location evidence="2 15 17">Cytoplasm</location>
    </subcellularLocation>
</comment>
<evidence type="ECO:0000256" key="6">
    <source>
        <dbReference type="ARBA" id="ARBA00014679"/>
    </source>
</evidence>
<evidence type="ECO:0000256" key="11">
    <source>
        <dbReference type="ARBA" id="ARBA00022694"/>
    </source>
</evidence>
<keyword evidence="20" id="KW-1185">Reference proteome</keyword>
<evidence type="ECO:0000256" key="3">
    <source>
        <dbReference type="ARBA" id="ARBA00007630"/>
    </source>
</evidence>
<dbReference type="PANTHER" id="PTHR46417">
    <property type="entry name" value="TRNA (GUANINE-N(1)-)-METHYLTRANSFERASE"/>
    <property type="match status" value="1"/>
</dbReference>
<dbReference type="Gene3D" id="1.10.1270.20">
    <property type="entry name" value="tRNA(m1g37)methyltransferase, domain 2"/>
    <property type="match status" value="1"/>
</dbReference>
<evidence type="ECO:0000256" key="12">
    <source>
        <dbReference type="ARBA" id="ARBA00029736"/>
    </source>
</evidence>
<dbReference type="InterPro" id="IPR023148">
    <property type="entry name" value="tRNA_m1G_MeTrfase_C_sf"/>
</dbReference>
<dbReference type="NCBIfam" id="TIGR00088">
    <property type="entry name" value="trmD"/>
    <property type="match status" value="1"/>
</dbReference>
<accession>A0AAE3VB71</accession>
<dbReference type="PIRSF" id="PIRSF000386">
    <property type="entry name" value="tRNA_mtase"/>
    <property type="match status" value="1"/>
</dbReference>
<dbReference type="RefSeq" id="WP_307255059.1">
    <property type="nucleotide sequence ID" value="NZ_JAUSTO010000011.1"/>
</dbReference>
<evidence type="ECO:0000256" key="13">
    <source>
        <dbReference type="ARBA" id="ARBA00033392"/>
    </source>
</evidence>
<feature type="binding site" evidence="15 16">
    <location>
        <begin position="132"/>
        <end position="137"/>
    </location>
    <ligand>
        <name>S-adenosyl-L-methionine</name>
        <dbReference type="ChEBI" id="CHEBI:59789"/>
    </ligand>
</feature>
<dbReference type="FunFam" id="1.10.1270.20:FF:000001">
    <property type="entry name" value="tRNA (guanine-N(1)-)-methyltransferase"/>
    <property type="match status" value="1"/>
</dbReference>
<dbReference type="PANTHER" id="PTHR46417:SF1">
    <property type="entry name" value="TRNA (GUANINE-N(1)-)-METHYLTRANSFERASE"/>
    <property type="match status" value="1"/>
</dbReference>
<evidence type="ECO:0000313" key="20">
    <source>
        <dbReference type="Proteomes" id="UP001241537"/>
    </source>
</evidence>
<evidence type="ECO:0000256" key="1">
    <source>
        <dbReference type="ARBA" id="ARBA00002634"/>
    </source>
</evidence>
<feature type="binding site" evidence="15 16">
    <location>
        <position position="113"/>
    </location>
    <ligand>
        <name>S-adenosyl-L-methionine</name>
        <dbReference type="ChEBI" id="CHEBI:59789"/>
    </ligand>
</feature>
<comment type="caution">
    <text evidence="19">The sequence shown here is derived from an EMBL/GenBank/DDBJ whole genome shotgun (WGS) entry which is preliminary data.</text>
</comment>
<organism evidence="19 20">
    <name type="scientific">Moryella indoligenes</name>
    <dbReference type="NCBI Taxonomy" id="371674"/>
    <lineage>
        <taxon>Bacteria</taxon>
        <taxon>Bacillati</taxon>
        <taxon>Bacillota</taxon>
        <taxon>Clostridia</taxon>
        <taxon>Lachnospirales</taxon>
        <taxon>Lachnospiraceae</taxon>
        <taxon>Moryella</taxon>
    </lineage>
</organism>
<dbReference type="Pfam" id="PF01746">
    <property type="entry name" value="tRNA_m1G_MT"/>
    <property type="match status" value="1"/>
</dbReference>
<dbReference type="NCBIfam" id="NF000648">
    <property type="entry name" value="PRK00026.1"/>
    <property type="match status" value="1"/>
</dbReference>
<reference evidence="19" key="1">
    <citation type="submission" date="2023-07" db="EMBL/GenBank/DDBJ databases">
        <title>Genomic Encyclopedia of Type Strains, Phase IV (KMG-IV): sequencing the most valuable type-strain genomes for metagenomic binning, comparative biology and taxonomic classification.</title>
        <authorList>
            <person name="Goeker M."/>
        </authorList>
    </citation>
    <scope>NUCLEOTIDE SEQUENCE</scope>
    <source>
        <strain evidence="19">DSM 19659</strain>
    </source>
</reference>
<evidence type="ECO:0000256" key="5">
    <source>
        <dbReference type="ARBA" id="ARBA00012807"/>
    </source>
</evidence>
<dbReference type="CDD" id="cd18080">
    <property type="entry name" value="TrmD-like"/>
    <property type="match status" value="1"/>
</dbReference>
<keyword evidence="10 15" id="KW-0949">S-adenosyl-L-methionine</keyword>
<comment type="similarity">
    <text evidence="3 15 17">Belongs to the RNA methyltransferase TrmD family.</text>
</comment>
<dbReference type="InterPro" id="IPR016009">
    <property type="entry name" value="tRNA_MeTrfase_TRMD/TRM10"/>
</dbReference>
<dbReference type="EC" id="2.1.1.228" evidence="5 15"/>
<evidence type="ECO:0000259" key="18">
    <source>
        <dbReference type="Pfam" id="PF01746"/>
    </source>
</evidence>
<keyword evidence="9 15" id="KW-0808">Transferase</keyword>
<evidence type="ECO:0000256" key="17">
    <source>
        <dbReference type="RuleBase" id="RU003464"/>
    </source>
</evidence>
<evidence type="ECO:0000256" key="15">
    <source>
        <dbReference type="HAMAP-Rule" id="MF_00605"/>
    </source>
</evidence>
<evidence type="ECO:0000256" key="14">
    <source>
        <dbReference type="ARBA" id="ARBA00047783"/>
    </source>
</evidence>
<feature type="domain" description="tRNA methyltransferase TRMD/TRM10-type" evidence="18">
    <location>
        <begin position="1"/>
        <end position="223"/>
    </location>
</feature>
<sequence length="245" mass="27546">MKISVLTICPELFQSFLAAHVVQRALSRGLAELEIVDIRSYAGGSFRHIDDSPYGGGRGLVLRCKPVLDALAAVCGDRRERCLVTALTPAGGVYSQKTARRYAVEEHLVLICGHYEGMDERILSRVDETVSVGDYVLTGGELPAMVVMDSVLRLLKGNLKEGSAEEESFENGLLEYPQYTQPSDFQGDRVPAVLLSGHHENIQRWRKKESLRITLERRPDLLRARELSEEEQALLGELRRERERR</sequence>
<dbReference type="InterPro" id="IPR029026">
    <property type="entry name" value="tRNA_m1G_MTases_N"/>
</dbReference>
<comment type="function">
    <text evidence="1 15 17">Specifically methylates guanosine-37 in various tRNAs.</text>
</comment>
<keyword evidence="8 15" id="KW-0489">Methyltransferase</keyword>
<dbReference type="Gene3D" id="3.40.1280.10">
    <property type="match status" value="1"/>
</dbReference>
<evidence type="ECO:0000256" key="10">
    <source>
        <dbReference type="ARBA" id="ARBA00022691"/>
    </source>
</evidence>
<name>A0AAE3VB71_9FIRM</name>
<dbReference type="InterPro" id="IPR002649">
    <property type="entry name" value="tRNA_m1G_MeTrfase_TrmD"/>
</dbReference>
<evidence type="ECO:0000256" key="9">
    <source>
        <dbReference type="ARBA" id="ARBA00022679"/>
    </source>
</evidence>
<evidence type="ECO:0000256" key="2">
    <source>
        <dbReference type="ARBA" id="ARBA00004496"/>
    </source>
</evidence>
<dbReference type="SUPFAM" id="SSF75217">
    <property type="entry name" value="alpha/beta knot"/>
    <property type="match status" value="1"/>
</dbReference>
<keyword evidence="11 15" id="KW-0819">tRNA processing</keyword>
<keyword evidence="7 15" id="KW-0963">Cytoplasm</keyword>
<dbReference type="GO" id="GO:0052906">
    <property type="term" value="F:tRNA (guanine(37)-N1)-methyltransferase activity"/>
    <property type="evidence" value="ECO:0007669"/>
    <property type="project" value="UniProtKB-UniRule"/>
</dbReference>
<comment type="subunit">
    <text evidence="4 15 17">Homodimer.</text>
</comment>
<evidence type="ECO:0000256" key="8">
    <source>
        <dbReference type="ARBA" id="ARBA00022603"/>
    </source>
</evidence>
<dbReference type="AlphaFoldDB" id="A0AAE3VB71"/>
<evidence type="ECO:0000256" key="4">
    <source>
        <dbReference type="ARBA" id="ARBA00011738"/>
    </source>
</evidence>
<evidence type="ECO:0000313" key="19">
    <source>
        <dbReference type="EMBL" id="MDQ0153064.1"/>
    </source>
</evidence>
<dbReference type="InterPro" id="IPR029028">
    <property type="entry name" value="Alpha/beta_knot_MTases"/>
</dbReference>
<dbReference type="EMBL" id="JAUSTO010000011">
    <property type="protein sequence ID" value="MDQ0153064.1"/>
    <property type="molecule type" value="Genomic_DNA"/>
</dbReference>
<evidence type="ECO:0000256" key="16">
    <source>
        <dbReference type="PIRSR" id="PIRSR000386-1"/>
    </source>
</evidence>
<gene>
    <name evidence="15" type="primary">trmD</name>
    <name evidence="19" type="ORF">J2S20_001771</name>
</gene>
<evidence type="ECO:0000256" key="7">
    <source>
        <dbReference type="ARBA" id="ARBA00022490"/>
    </source>
</evidence>
<dbReference type="GO" id="GO:0002939">
    <property type="term" value="P:tRNA N1-guanine methylation"/>
    <property type="evidence" value="ECO:0007669"/>
    <property type="project" value="TreeGrafter"/>
</dbReference>
<proteinExistence type="inferred from homology"/>